<keyword evidence="10 16" id="KW-1133">Transmembrane helix</keyword>
<dbReference type="GO" id="GO:0002729">
    <property type="term" value="P:positive regulation of natural killer cell cytokine production"/>
    <property type="evidence" value="ECO:0007669"/>
    <property type="project" value="InterPro"/>
</dbReference>
<evidence type="ECO:0000256" key="5">
    <source>
        <dbReference type="ARBA" id="ARBA00022692"/>
    </source>
</evidence>
<dbReference type="STRING" id="8078.ENSFHEP00000016863"/>
<dbReference type="GO" id="GO:0005912">
    <property type="term" value="C:adherens junction"/>
    <property type="evidence" value="ECO:0007669"/>
    <property type="project" value="UniProtKB-SubCell"/>
</dbReference>
<reference evidence="18" key="2">
    <citation type="submission" date="2025-09" db="UniProtKB">
        <authorList>
            <consortium name="Ensembl"/>
        </authorList>
    </citation>
    <scope>IDENTIFICATION</scope>
</reference>
<evidence type="ECO:0000256" key="1">
    <source>
        <dbReference type="ARBA" id="ARBA00004251"/>
    </source>
</evidence>
<feature type="transmembrane region" description="Helical" evidence="16">
    <location>
        <begin position="288"/>
        <end position="311"/>
    </location>
</feature>
<dbReference type="AlphaFoldDB" id="A0A3Q2PSW6"/>
<dbReference type="PROSITE" id="PS50835">
    <property type="entry name" value="IG_LIKE"/>
    <property type="match status" value="1"/>
</dbReference>
<dbReference type="InterPro" id="IPR013783">
    <property type="entry name" value="Ig-like_fold"/>
</dbReference>
<comment type="subunit">
    <text evidence="15">Cis- and trans-homodimer. Can form trans-heterodimers.</text>
</comment>
<comment type="similarity">
    <text evidence="3">Belongs to the nectin family.</text>
</comment>
<evidence type="ECO:0000256" key="9">
    <source>
        <dbReference type="ARBA" id="ARBA00022949"/>
    </source>
</evidence>
<dbReference type="GO" id="GO:0009897">
    <property type="term" value="C:external side of plasma membrane"/>
    <property type="evidence" value="ECO:0007669"/>
    <property type="project" value="TreeGrafter"/>
</dbReference>
<dbReference type="SUPFAM" id="SSF48726">
    <property type="entry name" value="Immunoglobulin"/>
    <property type="match status" value="2"/>
</dbReference>
<dbReference type="Pfam" id="PF07686">
    <property type="entry name" value="V-set"/>
    <property type="match status" value="2"/>
</dbReference>
<dbReference type="GeneID" id="105921556"/>
<dbReference type="CTD" id="10666"/>
<dbReference type="GO" id="GO:0002891">
    <property type="term" value="P:positive regulation of immunoglobulin mediated immune response"/>
    <property type="evidence" value="ECO:0007669"/>
    <property type="project" value="TreeGrafter"/>
</dbReference>
<evidence type="ECO:0000313" key="19">
    <source>
        <dbReference type="Proteomes" id="UP000265000"/>
    </source>
</evidence>
<dbReference type="PANTHER" id="PTHR47011:SF1">
    <property type="entry name" value="CD226 ANTIGEN"/>
    <property type="match status" value="1"/>
</dbReference>
<evidence type="ECO:0000256" key="3">
    <source>
        <dbReference type="ARBA" id="ARBA00007810"/>
    </source>
</evidence>
<dbReference type="InterPro" id="IPR042842">
    <property type="entry name" value="CD226"/>
</dbReference>
<evidence type="ECO:0000259" key="17">
    <source>
        <dbReference type="PROSITE" id="PS50835"/>
    </source>
</evidence>
<evidence type="ECO:0000256" key="2">
    <source>
        <dbReference type="ARBA" id="ARBA00004536"/>
    </source>
</evidence>
<dbReference type="OrthoDB" id="9937217at2759"/>
<dbReference type="PANTHER" id="PTHR47011">
    <property type="entry name" value="CD226 ANTIGEN"/>
    <property type="match status" value="1"/>
</dbReference>
<evidence type="ECO:0000256" key="11">
    <source>
        <dbReference type="ARBA" id="ARBA00023136"/>
    </source>
</evidence>
<dbReference type="GO" id="GO:0007155">
    <property type="term" value="P:cell adhesion"/>
    <property type="evidence" value="ECO:0007669"/>
    <property type="project" value="UniProtKB-KW"/>
</dbReference>
<evidence type="ECO:0000256" key="14">
    <source>
        <dbReference type="ARBA" id="ARBA00058274"/>
    </source>
</evidence>
<dbReference type="Proteomes" id="UP000265000">
    <property type="component" value="Unplaced"/>
</dbReference>
<keyword evidence="12" id="KW-1015">Disulfide bond</keyword>
<dbReference type="Ensembl" id="ENSFHET00000025360.1">
    <property type="protein sequence ID" value="ENSFHEP00000016863.1"/>
    <property type="gene ID" value="ENSFHEG00000018554.1"/>
</dbReference>
<protein>
    <submittedName>
        <fullName evidence="18">CD226 molecule</fullName>
    </submittedName>
</protein>
<feature type="domain" description="Ig-like" evidence="17">
    <location>
        <begin position="168"/>
        <end position="278"/>
    </location>
</feature>
<evidence type="ECO:0000256" key="12">
    <source>
        <dbReference type="ARBA" id="ARBA00023157"/>
    </source>
</evidence>
<accession>A0A3Q2PSW6</accession>
<dbReference type="GO" id="GO:0050839">
    <property type="term" value="F:cell adhesion molecule binding"/>
    <property type="evidence" value="ECO:0007669"/>
    <property type="project" value="TreeGrafter"/>
</dbReference>
<keyword evidence="8" id="KW-0130">Cell adhesion</keyword>
<evidence type="ECO:0000256" key="6">
    <source>
        <dbReference type="ARBA" id="ARBA00022729"/>
    </source>
</evidence>
<evidence type="ECO:0000256" key="13">
    <source>
        <dbReference type="ARBA" id="ARBA00023180"/>
    </source>
</evidence>
<sequence length="376" mass="42741">MEQEVQLGPLCTRLINAAFILPRWGKMEAVQKDCWYFVVLLFLTFLKVAVQHTDVETVQLVEGMVLNCLCPWDGKLSMVSWTKVPNKSPIAVFHPEHGVSFPYSYRERIEFLKTATLDGSISLKNVTHQDIGLYHCSVQTFPQGPWNKYIRVEDLDEPPEDDNSTEPPPLEDLLADTKLEVEKGSNLTISCKQPLNGTMYRVRLDKMQHDHTWFLISSCEKTEQGLDVEAFRDGVNCTDSLDLSLSLTDVGSGDGGFYRCTFNTDLGEQATLVQLAVAPPGGFSLSLYMMYIYIGAGAAGLILFISFLILVMRLRKKNRREEYRVKLHPSRRQPNIYENIPLCPRRMKKSRQNNPIYANLPAGRVLPTAHRPRDKK</sequence>
<name>A0A3Q2PSW6_FUNHE</name>
<evidence type="ECO:0000256" key="15">
    <source>
        <dbReference type="ARBA" id="ARBA00062858"/>
    </source>
</evidence>
<evidence type="ECO:0000313" key="18">
    <source>
        <dbReference type="Ensembl" id="ENSFHEP00000016863.1"/>
    </source>
</evidence>
<dbReference type="FunFam" id="2.60.40.10:FF:000304">
    <property type="entry name" value="Nectin cell adhesion molecule 1"/>
    <property type="match status" value="1"/>
</dbReference>
<keyword evidence="7" id="KW-0677">Repeat</keyword>
<dbReference type="InterPro" id="IPR003599">
    <property type="entry name" value="Ig_sub"/>
</dbReference>
<evidence type="ECO:0000256" key="10">
    <source>
        <dbReference type="ARBA" id="ARBA00022989"/>
    </source>
</evidence>
<keyword evidence="4" id="KW-1003">Cell membrane</keyword>
<keyword evidence="9" id="KW-0965">Cell junction</keyword>
<dbReference type="SMART" id="SM00409">
    <property type="entry name" value="IG"/>
    <property type="match status" value="2"/>
</dbReference>
<keyword evidence="5 16" id="KW-0812">Transmembrane</keyword>
<proteinExistence type="inferred from homology"/>
<keyword evidence="11 16" id="KW-0472">Membrane</keyword>
<dbReference type="InterPro" id="IPR007110">
    <property type="entry name" value="Ig-like_dom"/>
</dbReference>
<organism evidence="18 19">
    <name type="scientific">Fundulus heteroclitus</name>
    <name type="common">Killifish</name>
    <name type="synonym">Mummichog</name>
    <dbReference type="NCBI Taxonomy" id="8078"/>
    <lineage>
        <taxon>Eukaryota</taxon>
        <taxon>Metazoa</taxon>
        <taxon>Chordata</taxon>
        <taxon>Craniata</taxon>
        <taxon>Vertebrata</taxon>
        <taxon>Euteleostomi</taxon>
        <taxon>Actinopterygii</taxon>
        <taxon>Neopterygii</taxon>
        <taxon>Teleostei</taxon>
        <taxon>Neoteleostei</taxon>
        <taxon>Acanthomorphata</taxon>
        <taxon>Ovalentaria</taxon>
        <taxon>Atherinomorphae</taxon>
        <taxon>Cyprinodontiformes</taxon>
        <taxon>Fundulidae</taxon>
        <taxon>Fundulus</taxon>
    </lineage>
</organism>
<evidence type="ECO:0000256" key="7">
    <source>
        <dbReference type="ARBA" id="ARBA00022737"/>
    </source>
</evidence>
<evidence type="ECO:0000256" key="16">
    <source>
        <dbReference type="SAM" id="Phobius"/>
    </source>
</evidence>
<dbReference type="GeneTree" id="ENSGT00500000044993"/>
<keyword evidence="13" id="KW-0325">Glycoprotein</keyword>
<keyword evidence="6" id="KW-0732">Signal</keyword>
<keyword evidence="19" id="KW-1185">Reference proteome</keyword>
<reference evidence="18" key="1">
    <citation type="submission" date="2025-08" db="UniProtKB">
        <authorList>
            <consortium name="Ensembl"/>
        </authorList>
    </citation>
    <scope>IDENTIFICATION</scope>
</reference>
<comment type="function">
    <text evidence="14">Cell adhesion molecule that promotes cell-cell contacts and plays important roles in the development of the nervous system. Acts by forming homophilic or heterophilic trans-dimers.</text>
</comment>
<comment type="subcellular location">
    <subcellularLocation>
        <location evidence="2">Cell junction</location>
        <location evidence="2">Adherens junction</location>
    </subcellularLocation>
    <subcellularLocation>
        <location evidence="1">Cell membrane</location>
        <topology evidence="1">Single-pass type I membrane protein</topology>
    </subcellularLocation>
</comment>
<dbReference type="Gene3D" id="2.60.40.10">
    <property type="entry name" value="Immunoglobulins"/>
    <property type="match status" value="2"/>
</dbReference>
<evidence type="ECO:0000256" key="8">
    <source>
        <dbReference type="ARBA" id="ARBA00022889"/>
    </source>
</evidence>
<dbReference type="InterPro" id="IPR036179">
    <property type="entry name" value="Ig-like_dom_sf"/>
</dbReference>
<dbReference type="InterPro" id="IPR013106">
    <property type="entry name" value="Ig_V-set"/>
</dbReference>
<evidence type="ECO:0000256" key="4">
    <source>
        <dbReference type="ARBA" id="ARBA00022475"/>
    </source>
</evidence>